<feature type="signal peptide" evidence="1">
    <location>
        <begin position="1"/>
        <end position="25"/>
    </location>
</feature>
<evidence type="ECO:0000313" key="3">
    <source>
        <dbReference type="EMBL" id="NMH59129.1"/>
    </source>
</evidence>
<evidence type="ECO:0000256" key="1">
    <source>
        <dbReference type="SAM" id="SignalP"/>
    </source>
</evidence>
<reference evidence="3 4" key="1">
    <citation type="submission" date="2020-03" db="EMBL/GenBank/DDBJ databases">
        <title>Alteromonas ponticola sp. nov., isolated from seawater.</title>
        <authorList>
            <person name="Yoon J.-H."/>
            <person name="Kim Y.-O."/>
        </authorList>
    </citation>
    <scope>NUCLEOTIDE SEQUENCE [LARGE SCALE GENOMIC DNA]</scope>
    <source>
        <strain evidence="3 4">MYP5</strain>
    </source>
</reference>
<accession>A0ABX1QY36</accession>
<evidence type="ECO:0000313" key="4">
    <source>
        <dbReference type="Proteomes" id="UP000709336"/>
    </source>
</evidence>
<keyword evidence="4" id="KW-1185">Reference proteome</keyword>
<dbReference type="Pfam" id="PF07589">
    <property type="entry name" value="PEP-CTERM"/>
    <property type="match status" value="1"/>
</dbReference>
<dbReference type="Proteomes" id="UP000709336">
    <property type="component" value="Unassembled WGS sequence"/>
</dbReference>
<organism evidence="3 4">
    <name type="scientific">Alteromonas ponticola</name>
    <dbReference type="NCBI Taxonomy" id="2720613"/>
    <lineage>
        <taxon>Bacteria</taxon>
        <taxon>Pseudomonadati</taxon>
        <taxon>Pseudomonadota</taxon>
        <taxon>Gammaproteobacteria</taxon>
        <taxon>Alteromonadales</taxon>
        <taxon>Alteromonadaceae</taxon>
        <taxon>Alteromonas/Salinimonas group</taxon>
        <taxon>Alteromonas</taxon>
    </lineage>
</organism>
<proteinExistence type="predicted"/>
<comment type="caution">
    <text evidence="3">The sequence shown here is derived from an EMBL/GenBank/DDBJ whole genome shotgun (WGS) entry which is preliminary data.</text>
</comment>
<dbReference type="EMBL" id="JAATNW010000002">
    <property type="protein sequence ID" value="NMH59129.1"/>
    <property type="molecule type" value="Genomic_DNA"/>
</dbReference>
<keyword evidence="1" id="KW-0732">Signal</keyword>
<feature type="domain" description="Ice-binding protein C-terminal" evidence="2">
    <location>
        <begin position="224"/>
        <end position="245"/>
    </location>
</feature>
<sequence length="247" mass="26540">MMKNTIRGFISVVAITLAAHGVSQAAVVTVNPDDPAWGSGDTNSEITTAMARSGAGSLELRGDRTRYYGLGNPWDAGSNIGLLSALTDFSFEWAIASDSISALNADYTPALRLHIFDGEQRSELIWEGAYNGTYGSTLRDTWYQTSFTDNFWRWETGIGATEVYDRTIADWADGIYSDSAYIAAISVGVGSSAGADYVAFADNVTLQFEGQESRTFNFEPAANVPEPAAALLLLLGAGALASRRKKF</sequence>
<dbReference type="RefSeq" id="WP_169209700.1">
    <property type="nucleotide sequence ID" value="NZ_JAATNW010000002.1"/>
</dbReference>
<dbReference type="NCBIfam" id="TIGR02595">
    <property type="entry name" value="PEP_CTERM"/>
    <property type="match status" value="1"/>
</dbReference>
<gene>
    <name evidence="3" type="ORF">HCJ96_03720</name>
</gene>
<feature type="chain" id="PRO_5047425960" evidence="1">
    <location>
        <begin position="26"/>
        <end position="247"/>
    </location>
</feature>
<dbReference type="InterPro" id="IPR013424">
    <property type="entry name" value="Ice-binding_C"/>
</dbReference>
<protein>
    <submittedName>
        <fullName evidence="3">PEP-CTERM sorting domain-containing protein</fullName>
    </submittedName>
</protein>
<name>A0ABX1QY36_9ALTE</name>
<evidence type="ECO:0000259" key="2">
    <source>
        <dbReference type="Pfam" id="PF07589"/>
    </source>
</evidence>